<feature type="transmembrane region" description="Helical" evidence="7">
    <location>
        <begin position="240"/>
        <end position="262"/>
    </location>
</feature>
<gene>
    <name evidence="9" type="ORF">EI981_13895</name>
</gene>
<organism evidence="9 10">
    <name type="scientific">Paenibacillus lutimineralis</name>
    <dbReference type="NCBI Taxonomy" id="2707005"/>
    <lineage>
        <taxon>Bacteria</taxon>
        <taxon>Bacillati</taxon>
        <taxon>Bacillota</taxon>
        <taxon>Bacilli</taxon>
        <taxon>Bacillales</taxon>
        <taxon>Paenibacillaceae</taxon>
        <taxon>Paenibacillus</taxon>
    </lineage>
</organism>
<evidence type="ECO:0000256" key="7">
    <source>
        <dbReference type="RuleBase" id="RU363032"/>
    </source>
</evidence>
<dbReference type="KEGG" id="plut:EI981_13895"/>
<dbReference type="PANTHER" id="PTHR43163">
    <property type="entry name" value="DIPEPTIDE TRANSPORT SYSTEM PERMEASE PROTEIN DPPB-RELATED"/>
    <property type="match status" value="1"/>
</dbReference>
<dbReference type="RefSeq" id="WP_126999067.1">
    <property type="nucleotide sequence ID" value="NZ_CP034346.1"/>
</dbReference>
<comment type="similarity">
    <text evidence="7">Belongs to the binding-protein-dependent transport system permease family.</text>
</comment>
<dbReference type="PROSITE" id="PS50928">
    <property type="entry name" value="ABC_TM1"/>
    <property type="match status" value="1"/>
</dbReference>
<keyword evidence="4 7" id="KW-0812">Transmembrane</keyword>
<dbReference type="Pfam" id="PF00528">
    <property type="entry name" value="BPD_transp_1"/>
    <property type="match status" value="1"/>
</dbReference>
<dbReference type="InterPro" id="IPR045621">
    <property type="entry name" value="BPD_transp_1_N"/>
</dbReference>
<keyword evidence="5 7" id="KW-1133">Transmembrane helix</keyword>
<keyword evidence="3" id="KW-1003">Cell membrane</keyword>
<feature type="transmembrane region" description="Helical" evidence="7">
    <location>
        <begin position="98"/>
        <end position="118"/>
    </location>
</feature>
<dbReference type="GO" id="GO:0055085">
    <property type="term" value="P:transmembrane transport"/>
    <property type="evidence" value="ECO:0007669"/>
    <property type="project" value="InterPro"/>
</dbReference>
<dbReference type="CDD" id="cd06261">
    <property type="entry name" value="TM_PBP2"/>
    <property type="match status" value="1"/>
</dbReference>
<evidence type="ECO:0000256" key="3">
    <source>
        <dbReference type="ARBA" id="ARBA00022475"/>
    </source>
</evidence>
<evidence type="ECO:0000313" key="10">
    <source>
        <dbReference type="Proteomes" id="UP000270678"/>
    </source>
</evidence>
<evidence type="ECO:0000256" key="1">
    <source>
        <dbReference type="ARBA" id="ARBA00004651"/>
    </source>
</evidence>
<evidence type="ECO:0000256" key="5">
    <source>
        <dbReference type="ARBA" id="ARBA00022989"/>
    </source>
</evidence>
<dbReference type="OrthoDB" id="9773683at2"/>
<feature type="domain" description="ABC transmembrane type-1" evidence="8">
    <location>
        <begin position="94"/>
        <end position="301"/>
    </location>
</feature>
<keyword evidence="2 7" id="KW-0813">Transport</keyword>
<feature type="transmembrane region" description="Helical" evidence="7">
    <location>
        <begin position="130"/>
        <end position="150"/>
    </location>
</feature>
<dbReference type="Gene3D" id="1.10.3720.10">
    <property type="entry name" value="MetI-like"/>
    <property type="match status" value="1"/>
</dbReference>
<evidence type="ECO:0000256" key="2">
    <source>
        <dbReference type="ARBA" id="ARBA00022448"/>
    </source>
</evidence>
<dbReference type="AlphaFoldDB" id="A0A3S9UYM0"/>
<evidence type="ECO:0000259" key="8">
    <source>
        <dbReference type="PROSITE" id="PS50928"/>
    </source>
</evidence>
<name>A0A3S9UYM0_9BACL</name>
<feature type="transmembrane region" description="Helical" evidence="7">
    <location>
        <begin position="282"/>
        <end position="308"/>
    </location>
</feature>
<proteinExistence type="inferred from homology"/>
<feature type="transmembrane region" description="Helical" evidence="7">
    <location>
        <begin position="178"/>
        <end position="198"/>
    </location>
</feature>
<dbReference type="InterPro" id="IPR035906">
    <property type="entry name" value="MetI-like_sf"/>
</dbReference>
<sequence length="320" mass="36639">MWKYIFNRTLQSIFVLFVVSSISFVLMHSMPGNPWASIGMTEEQHKWVEEQKQLHGLDLPIYLQYIHWLKGLTKGYLGLDYQFYSIDSYLWLYAQNSFILLGTAWVITLMIAIPWGIHNSIKPYGISDRLAMLFGFIGFSIPAFVLGFWLQQIFAMKLLWLPPSSMHTPSKEGNILDLIQHMILPVSTVILGMLAYYLKFIRYGMLEILDTQYLLTARAKGVSDRGVIYRHALKNAMIPIITLIALDIPALIGGSVIIENIFNWYGLGFLMLQSALKRNFPVLIAIILVLSAFIILANWLADVLYSVVDPRVRRNGNKRC</sequence>
<evidence type="ECO:0000256" key="4">
    <source>
        <dbReference type="ARBA" id="ARBA00022692"/>
    </source>
</evidence>
<comment type="subcellular location">
    <subcellularLocation>
        <location evidence="1 7">Cell membrane</location>
        <topology evidence="1 7">Multi-pass membrane protein</topology>
    </subcellularLocation>
</comment>
<reference evidence="10" key="1">
    <citation type="submission" date="2018-12" db="EMBL/GenBank/DDBJ databases">
        <title>Complete genome sequence of Paenibacillus sp. MBLB1234.</title>
        <authorList>
            <person name="Nam Y.-D."/>
            <person name="Kang J."/>
            <person name="Chung W.-H."/>
            <person name="Park Y.S."/>
        </authorList>
    </citation>
    <scope>NUCLEOTIDE SEQUENCE [LARGE SCALE GENOMIC DNA]</scope>
    <source>
        <strain evidence="10">MBLB1234</strain>
    </source>
</reference>
<feature type="transmembrane region" description="Helical" evidence="7">
    <location>
        <begin position="12"/>
        <end position="30"/>
    </location>
</feature>
<dbReference type="GO" id="GO:0005886">
    <property type="term" value="C:plasma membrane"/>
    <property type="evidence" value="ECO:0007669"/>
    <property type="project" value="UniProtKB-SubCell"/>
</dbReference>
<protein>
    <submittedName>
        <fullName evidence="9">ABC transporter permease</fullName>
    </submittedName>
</protein>
<dbReference type="InterPro" id="IPR000515">
    <property type="entry name" value="MetI-like"/>
</dbReference>
<evidence type="ECO:0000313" key="9">
    <source>
        <dbReference type="EMBL" id="AZS15442.1"/>
    </source>
</evidence>
<dbReference type="Pfam" id="PF19300">
    <property type="entry name" value="BPD_transp_1_N"/>
    <property type="match status" value="1"/>
</dbReference>
<evidence type="ECO:0000256" key="6">
    <source>
        <dbReference type="ARBA" id="ARBA00023136"/>
    </source>
</evidence>
<keyword evidence="6 7" id="KW-0472">Membrane</keyword>
<accession>A0A3S9UYM0</accession>
<dbReference type="SUPFAM" id="SSF161098">
    <property type="entry name" value="MetI-like"/>
    <property type="match status" value="1"/>
</dbReference>
<dbReference type="Proteomes" id="UP000270678">
    <property type="component" value="Chromosome"/>
</dbReference>
<keyword evidence="10" id="KW-1185">Reference proteome</keyword>
<dbReference type="PANTHER" id="PTHR43163:SF6">
    <property type="entry name" value="DIPEPTIDE TRANSPORT SYSTEM PERMEASE PROTEIN DPPB-RELATED"/>
    <property type="match status" value="1"/>
</dbReference>
<dbReference type="EMBL" id="CP034346">
    <property type="protein sequence ID" value="AZS15442.1"/>
    <property type="molecule type" value="Genomic_DNA"/>
</dbReference>